<evidence type="ECO:0000313" key="2">
    <source>
        <dbReference type="Proteomes" id="UP000003835"/>
    </source>
</evidence>
<dbReference type="AlphaFoldDB" id="B4VS02"/>
<name>B4VS02_9CYAN</name>
<keyword evidence="2" id="KW-1185">Reference proteome</keyword>
<protein>
    <submittedName>
        <fullName evidence="1">Uncharacterized protein</fullName>
    </submittedName>
</protein>
<dbReference type="EMBL" id="DS989850">
    <property type="protein sequence ID" value="EDX75230.1"/>
    <property type="molecule type" value="Genomic_DNA"/>
</dbReference>
<gene>
    <name evidence="1" type="ORF">MC7420_2234</name>
</gene>
<sequence length="48" mass="5358">MMSPPFQLGYFSSIPPVLDDVGMDSQPMRANLMLMGLFPLREDVSKVV</sequence>
<dbReference type="STRING" id="118168.MC7420_2234"/>
<proteinExistence type="predicted"/>
<evidence type="ECO:0000313" key="1">
    <source>
        <dbReference type="EMBL" id="EDX75230.1"/>
    </source>
</evidence>
<dbReference type="HOGENOM" id="CLU_3151587_0_0_3"/>
<dbReference type="Proteomes" id="UP000003835">
    <property type="component" value="Unassembled WGS sequence"/>
</dbReference>
<reference evidence="1 2" key="1">
    <citation type="submission" date="2008-07" db="EMBL/GenBank/DDBJ databases">
        <authorList>
            <person name="Tandeau de Marsac N."/>
            <person name="Ferriera S."/>
            <person name="Johnson J."/>
            <person name="Kravitz S."/>
            <person name="Beeson K."/>
            <person name="Sutton G."/>
            <person name="Rogers Y.-H."/>
            <person name="Friedman R."/>
            <person name="Frazier M."/>
            <person name="Venter J.C."/>
        </authorList>
    </citation>
    <scope>NUCLEOTIDE SEQUENCE [LARGE SCALE GENOMIC DNA]</scope>
    <source>
        <strain evidence="1 2">PCC 7420</strain>
    </source>
</reference>
<accession>B4VS02</accession>
<organism evidence="1 2">
    <name type="scientific">Coleofasciculus chthonoplastes PCC 7420</name>
    <dbReference type="NCBI Taxonomy" id="118168"/>
    <lineage>
        <taxon>Bacteria</taxon>
        <taxon>Bacillati</taxon>
        <taxon>Cyanobacteriota</taxon>
        <taxon>Cyanophyceae</taxon>
        <taxon>Coleofasciculales</taxon>
        <taxon>Coleofasciculaceae</taxon>
        <taxon>Coleofasciculus</taxon>
    </lineage>
</organism>